<protein>
    <submittedName>
        <fullName evidence="2">Uncharacterized protein</fullName>
    </submittedName>
</protein>
<evidence type="ECO:0000256" key="1">
    <source>
        <dbReference type="SAM" id="MobiDB-lite"/>
    </source>
</evidence>
<dbReference type="Proteomes" id="UP000217790">
    <property type="component" value="Unassembled WGS sequence"/>
</dbReference>
<dbReference type="AlphaFoldDB" id="A0A2H3CH40"/>
<accession>A0A2H3CH40</accession>
<name>A0A2H3CH40_ARMGA</name>
<feature type="compositionally biased region" description="Polar residues" evidence="1">
    <location>
        <begin position="8"/>
        <end position="21"/>
    </location>
</feature>
<feature type="region of interest" description="Disordered" evidence="1">
    <location>
        <begin position="1"/>
        <end position="30"/>
    </location>
</feature>
<evidence type="ECO:0000313" key="3">
    <source>
        <dbReference type="Proteomes" id="UP000217790"/>
    </source>
</evidence>
<proteinExistence type="predicted"/>
<organism evidence="2 3">
    <name type="scientific">Armillaria gallica</name>
    <name type="common">Bulbous honey fungus</name>
    <name type="synonym">Armillaria bulbosa</name>
    <dbReference type="NCBI Taxonomy" id="47427"/>
    <lineage>
        <taxon>Eukaryota</taxon>
        <taxon>Fungi</taxon>
        <taxon>Dikarya</taxon>
        <taxon>Basidiomycota</taxon>
        <taxon>Agaricomycotina</taxon>
        <taxon>Agaricomycetes</taxon>
        <taxon>Agaricomycetidae</taxon>
        <taxon>Agaricales</taxon>
        <taxon>Marasmiineae</taxon>
        <taxon>Physalacriaceae</taxon>
        <taxon>Armillaria</taxon>
    </lineage>
</organism>
<sequence>MTLVGTKSGDSSLPQDTQNDPAFSPPACTPPRWPGFYQQPIENDIIEGTDWIDFLWAILHTDPPLYRSSGYFVYTSRRLGEHITTHHKFEFSFIWFMIRSTRTKALHAIYDIIEYRGYLESVCAELINDILQEIKDNGSEMVTFSADLRRRCKIAGPELEHKMSMLQAIVIRQHRDFSLENLVKTISYLQYGGLAVVFLICCALHLETFVPALSPWLSDESPIFFVCVVFIGCNMFNTGARFPAYQLVLEADGLNTNTFQLIWAVRDMAGSLTLIAESDGSPMSDVLHAERFLKAFQSSVYHSSLDAFYHSFERLVKFLGGRQELLNLRSWLQELPSWTDKNFGAYHWTDHDDTSPRDNTSHYIPYQAPSTQTRRRSIFPRVPRLSSIAVTRIYQKVFGTYSRSDILPTTSSRHQMYATTYAKASDTASVPVSTASGDGLSMAVFGYSCAVEDYA</sequence>
<evidence type="ECO:0000313" key="2">
    <source>
        <dbReference type="EMBL" id="PBK80664.1"/>
    </source>
</evidence>
<gene>
    <name evidence="2" type="ORF">ARMGADRAFT_1171796</name>
</gene>
<dbReference type="InParanoid" id="A0A2H3CH40"/>
<keyword evidence="3" id="KW-1185">Reference proteome</keyword>
<dbReference type="OrthoDB" id="3040901at2759"/>
<reference evidence="3" key="1">
    <citation type="journal article" date="2017" name="Nat. Ecol. Evol.">
        <title>Genome expansion and lineage-specific genetic innovations in the forest pathogenic fungi Armillaria.</title>
        <authorList>
            <person name="Sipos G."/>
            <person name="Prasanna A.N."/>
            <person name="Walter M.C."/>
            <person name="O'Connor E."/>
            <person name="Balint B."/>
            <person name="Krizsan K."/>
            <person name="Kiss B."/>
            <person name="Hess J."/>
            <person name="Varga T."/>
            <person name="Slot J."/>
            <person name="Riley R."/>
            <person name="Boka B."/>
            <person name="Rigling D."/>
            <person name="Barry K."/>
            <person name="Lee J."/>
            <person name="Mihaltcheva S."/>
            <person name="LaButti K."/>
            <person name="Lipzen A."/>
            <person name="Waldron R."/>
            <person name="Moloney N.M."/>
            <person name="Sperisen C."/>
            <person name="Kredics L."/>
            <person name="Vagvoelgyi C."/>
            <person name="Patrignani A."/>
            <person name="Fitzpatrick D."/>
            <person name="Nagy I."/>
            <person name="Doyle S."/>
            <person name="Anderson J.B."/>
            <person name="Grigoriev I.V."/>
            <person name="Gueldener U."/>
            <person name="Muensterkoetter M."/>
            <person name="Nagy L.G."/>
        </authorList>
    </citation>
    <scope>NUCLEOTIDE SEQUENCE [LARGE SCALE GENOMIC DNA]</scope>
    <source>
        <strain evidence="3">Ar21-2</strain>
    </source>
</reference>
<dbReference type="EMBL" id="KZ293742">
    <property type="protein sequence ID" value="PBK80664.1"/>
    <property type="molecule type" value="Genomic_DNA"/>
</dbReference>